<dbReference type="AlphaFoldDB" id="A0A0P0WUG4"/>
<dbReference type="EMBL" id="AP014962">
    <property type="protein sequence ID" value="BAS96807.1"/>
    <property type="molecule type" value="Genomic_DNA"/>
</dbReference>
<sequence>SRQLELLLESSRTLRFFRDPPPPPRPPTLSRSGPLPLALLPRGSTGHGQDQPPVRRVRRRRRGWDGWGGSGSRRGLSRYAPARWLRRGANGFGIPRLAAPVASILVINAMDGSC</sequence>
<protein>
    <submittedName>
        <fullName evidence="2">Os06g0218150 protein</fullName>
    </submittedName>
</protein>
<reference evidence="2 3" key="3">
    <citation type="journal article" date="2013" name="Rice">
        <title>Improvement of the Oryza sativa Nipponbare reference genome using next generation sequence and optical map data.</title>
        <authorList>
            <person name="Kawahara Y."/>
            <person name="de la Bastide M."/>
            <person name="Hamilton J.P."/>
            <person name="Kanamori H."/>
            <person name="McCombie W.R."/>
            <person name="Ouyang S."/>
            <person name="Schwartz D.C."/>
            <person name="Tanaka T."/>
            <person name="Wu J."/>
            <person name="Zhou S."/>
            <person name="Childs K.L."/>
            <person name="Davidson R.M."/>
            <person name="Lin H."/>
            <person name="Quesada-Ocampo L."/>
            <person name="Vaillancourt B."/>
            <person name="Sakai H."/>
            <person name="Lee S.S."/>
            <person name="Kim J."/>
            <person name="Numa H."/>
            <person name="Itoh T."/>
            <person name="Buell C.R."/>
            <person name="Matsumoto T."/>
        </authorList>
    </citation>
    <scope>NUCLEOTIDE SEQUENCE [LARGE SCALE GENOMIC DNA]</scope>
    <source>
        <strain evidence="3">cv. Nipponbare</strain>
    </source>
</reference>
<organism evidence="2 3">
    <name type="scientific">Oryza sativa subsp. japonica</name>
    <name type="common">Rice</name>
    <dbReference type="NCBI Taxonomy" id="39947"/>
    <lineage>
        <taxon>Eukaryota</taxon>
        <taxon>Viridiplantae</taxon>
        <taxon>Streptophyta</taxon>
        <taxon>Embryophyta</taxon>
        <taxon>Tracheophyta</taxon>
        <taxon>Spermatophyta</taxon>
        <taxon>Magnoliopsida</taxon>
        <taxon>Liliopsida</taxon>
        <taxon>Poales</taxon>
        <taxon>Poaceae</taxon>
        <taxon>BOP clade</taxon>
        <taxon>Oryzoideae</taxon>
        <taxon>Oryzeae</taxon>
        <taxon>Oryzinae</taxon>
        <taxon>Oryza</taxon>
        <taxon>Oryza sativa</taxon>
    </lineage>
</organism>
<reference evidence="2 3" key="2">
    <citation type="journal article" date="2013" name="Plant Cell Physiol.">
        <title>Rice Annotation Project Database (RAP-DB): an integrative and interactive database for rice genomics.</title>
        <authorList>
            <person name="Sakai H."/>
            <person name="Lee S.S."/>
            <person name="Tanaka T."/>
            <person name="Numa H."/>
            <person name="Kim J."/>
            <person name="Kawahara Y."/>
            <person name="Wakimoto H."/>
            <person name="Yang C.C."/>
            <person name="Iwamoto M."/>
            <person name="Abe T."/>
            <person name="Yamada Y."/>
            <person name="Muto A."/>
            <person name="Inokuchi H."/>
            <person name="Ikemura T."/>
            <person name="Matsumoto T."/>
            <person name="Sasaki T."/>
            <person name="Itoh T."/>
        </authorList>
    </citation>
    <scope>NUCLEOTIDE SEQUENCE [LARGE SCALE GENOMIC DNA]</scope>
    <source>
        <strain evidence="3">cv. Nipponbare</strain>
    </source>
</reference>
<gene>
    <name evidence="2" type="ordered locus">Os06g0218150</name>
    <name evidence="2" type="ORF">OSNPB_060218150</name>
</gene>
<evidence type="ECO:0000313" key="3">
    <source>
        <dbReference type="Proteomes" id="UP000059680"/>
    </source>
</evidence>
<proteinExistence type="predicted"/>
<evidence type="ECO:0000256" key="1">
    <source>
        <dbReference type="SAM" id="MobiDB-lite"/>
    </source>
</evidence>
<accession>A0A0P0WUG4</accession>
<dbReference type="InParanoid" id="A0A0P0WUG4"/>
<keyword evidence="3" id="KW-1185">Reference proteome</keyword>
<evidence type="ECO:0000313" key="2">
    <source>
        <dbReference type="EMBL" id="BAS96807.1"/>
    </source>
</evidence>
<dbReference type="Proteomes" id="UP000059680">
    <property type="component" value="Chromosome 6"/>
</dbReference>
<name>A0A0P0WUG4_ORYSJ</name>
<feature type="region of interest" description="Disordered" evidence="1">
    <location>
        <begin position="15"/>
        <end position="73"/>
    </location>
</feature>
<reference evidence="3" key="1">
    <citation type="journal article" date="2005" name="Nature">
        <title>The map-based sequence of the rice genome.</title>
        <authorList>
            <consortium name="International rice genome sequencing project (IRGSP)"/>
            <person name="Matsumoto T."/>
            <person name="Wu J."/>
            <person name="Kanamori H."/>
            <person name="Katayose Y."/>
            <person name="Fujisawa M."/>
            <person name="Namiki N."/>
            <person name="Mizuno H."/>
            <person name="Yamamoto K."/>
            <person name="Antonio B.A."/>
            <person name="Baba T."/>
            <person name="Sakata K."/>
            <person name="Nagamura Y."/>
            <person name="Aoki H."/>
            <person name="Arikawa K."/>
            <person name="Arita K."/>
            <person name="Bito T."/>
            <person name="Chiden Y."/>
            <person name="Fujitsuka N."/>
            <person name="Fukunaka R."/>
            <person name="Hamada M."/>
            <person name="Harada C."/>
            <person name="Hayashi A."/>
            <person name="Hijishita S."/>
            <person name="Honda M."/>
            <person name="Hosokawa S."/>
            <person name="Ichikawa Y."/>
            <person name="Idonuma A."/>
            <person name="Iijima M."/>
            <person name="Ikeda M."/>
            <person name="Ikeno M."/>
            <person name="Ito K."/>
            <person name="Ito S."/>
            <person name="Ito T."/>
            <person name="Ito Y."/>
            <person name="Ito Y."/>
            <person name="Iwabuchi A."/>
            <person name="Kamiya K."/>
            <person name="Karasawa W."/>
            <person name="Kurita K."/>
            <person name="Katagiri S."/>
            <person name="Kikuta A."/>
            <person name="Kobayashi H."/>
            <person name="Kobayashi N."/>
            <person name="Machita K."/>
            <person name="Maehara T."/>
            <person name="Masukawa M."/>
            <person name="Mizubayashi T."/>
            <person name="Mukai Y."/>
            <person name="Nagasaki H."/>
            <person name="Nagata Y."/>
            <person name="Naito S."/>
            <person name="Nakashima M."/>
            <person name="Nakama Y."/>
            <person name="Nakamichi Y."/>
            <person name="Nakamura M."/>
            <person name="Meguro A."/>
            <person name="Negishi M."/>
            <person name="Ohta I."/>
            <person name="Ohta T."/>
            <person name="Okamoto M."/>
            <person name="Ono N."/>
            <person name="Saji S."/>
            <person name="Sakaguchi M."/>
            <person name="Sakai K."/>
            <person name="Shibata M."/>
            <person name="Shimokawa T."/>
            <person name="Song J."/>
            <person name="Takazaki Y."/>
            <person name="Terasawa K."/>
            <person name="Tsugane M."/>
            <person name="Tsuji K."/>
            <person name="Ueda S."/>
            <person name="Waki K."/>
            <person name="Yamagata H."/>
            <person name="Yamamoto M."/>
            <person name="Yamamoto S."/>
            <person name="Yamane H."/>
            <person name="Yoshiki S."/>
            <person name="Yoshihara R."/>
            <person name="Yukawa K."/>
            <person name="Zhong H."/>
            <person name="Yano M."/>
            <person name="Yuan Q."/>
            <person name="Ouyang S."/>
            <person name="Liu J."/>
            <person name="Jones K.M."/>
            <person name="Gansberger K."/>
            <person name="Moffat K."/>
            <person name="Hill J."/>
            <person name="Bera J."/>
            <person name="Fadrosh D."/>
            <person name="Jin S."/>
            <person name="Johri S."/>
            <person name="Kim M."/>
            <person name="Overton L."/>
            <person name="Reardon M."/>
            <person name="Tsitrin T."/>
            <person name="Vuong H."/>
            <person name="Weaver B."/>
            <person name="Ciecko A."/>
            <person name="Tallon L."/>
            <person name="Jackson J."/>
            <person name="Pai G."/>
            <person name="Aken S.V."/>
            <person name="Utterback T."/>
            <person name="Reidmuller S."/>
            <person name="Feldblyum T."/>
            <person name="Hsiao J."/>
            <person name="Zismann V."/>
            <person name="Iobst S."/>
            <person name="de Vazeille A.R."/>
            <person name="Buell C.R."/>
            <person name="Ying K."/>
            <person name="Li Y."/>
            <person name="Lu T."/>
            <person name="Huang Y."/>
            <person name="Zhao Q."/>
            <person name="Feng Q."/>
            <person name="Zhang L."/>
            <person name="Zhu J."/>
            <person name="Weng Q."/>
            <person name="Mu J."/>
            <person name="Lu Y."/>
            <person name="Fan D."/>
            <person name="Liu Y."/>
            <person name="Guan J."/>
            <person name="Zhang Y."/>
            <person name="Yu S."/>
            <person name="Liu X."/>
            <person name="Zhang Y."/>
            <person name="Hong G."/>
            <person name="Han B."/>
            <person name="Choisne N."/>
            <person name="Demange N."/>
            <person name="Orjeda G."/>
            <person name="Samain S."/>
            <person name="Cattolico L."/>
            <person name="Pelletier E."/>
            <person name="Couloux A."/>
            <person name="Segurens B."/>
            <person name="Wincker P."/>
            <person name="D'Hont A."/>
            <person name="Scarpelli C."/>
            <person name="Weissenbach J."/>
            <person name="Salanoubat M."/>
            <person name="Quetier F."/>
            <person name="Yu Y."/>
            <person name="Kim H.R."/>
            <person name="Rambo T."/>
            <person name="Currie J."/>
            <person name="Collura K."/>
            <person name="Luo M."/>
            <person name="Yang T."/>
            <person name="Ammiraju J.S.S."/>
            <person name="Engler F."/>
            <person name="Soderlund C."/>
            <person name="Wing R.A."/>
            <person name="Palmer L.E."/>
            <person name="de la Bastide M."/>
            <person name="Spiegel L."/>
            <person name="Nascimento L."/>
            <person name="Zutavern T."/>
            <person name="O'Shaughnessy A."/>
            <person name="Dike S."/>
            <person name="Dedhia N."/>
            <person name="Preston R."/>
            <person name="Balija V."/>
            <person name="McCombie W.R."/>
            <person name="Chow T."/>
            <person name="Chen H."/>
            <person name="Chung M."/>
            <person name="Chen C."/>
            <person name="Shaw J."/>
            <person name="Wu H."/>
            <person name="Hsiao K."/>
            <person name="Chao Y."/>
            <person name="Chu M."/>
            <person name="Cheng C."/>
            <person name="Hour A."/>
            <person name="Lee P."/>
            <person name="Lin S."/>
            <person name="Lin Y."/>
            <person name="Liou J."/>
            <person name="Liu S."/>
            <person name="Hsing Y."/>
            <person name="Raghuvanshi S."/>
            <person name="Mohanty A."/>
            <person name="Bharti A.K."/>
            <person name="Gaur A."/>
            <person name="Gupta V."/>
            <person name="Kumar D."/>
            <person name="Ravi V."/>
            <person name="Vij S."/>
            <person name="Kapur A."/>
            <person name="Khurana P."/>
            <person name="Khurana P."/>
            <person name="Khurana J.P."/>
            <person name="Tyagi A.K."/>
            <person name="Gaikwad K."/>
            <person name="Singh A."/>
            <person name="Dalal V."/>
            <person name="Srivastava S."/>
            <person name="Dixit A."/>
            <person name="Pal A.K."/>
            <person name="Ghazi I.A."/>
            <person name="Yadav M."/>
            <person name="Pandit A."/>
            <person name="Bhargava A."/>
            <person name="Sureshbabu K."/>
            <person name="Batra K."/>
            <person name="Sharma T.R."/>
            <person name="Mohapatra T."/>
            <person name="Singh N.K."/>
            <person name="Messing J."/>
            <person name="Nelson A.B."/>
            <person name="Fuks G."/>
            <person name="Kavchok S."/>
            <person name="Keizer G."/>
            <person name="Linton E."/>
            <person name="Llaca V."/>
            <person name="Song R."/>
            <person name="Tanyolac B."/>
            <person name="Young S."/>
            <person name="Ho-Il K."/>
            <person name="Hahn J.H."/>
            <person name="Sangsakoo G."/>
            <person name="Vanavichit A."/>
            <person name="de Mattos Luiz.A.T."/>
            <person name="Zimmer P.D."/>
            <person name="Malone G."/>
            <person name="Dellagostin O."/>
            <person name="de Oliveira A.C."/>
            <person name="Bevan M."/>
            <person name="Bancroft I."/>
            <person name="Minx P."/>
            <person name="Cordum H."/>
            <person name="Wilson R."/>
            <person name="Cheng Z."/>
            <person name="Jin W."/>
            <person name="Jiang J."/>
            <person name="Leong S.A."/>
            <person name="Iwama H."/>
            <person name="Gojobori T."/>
            <person name="Itoh T."/>
            <person name="Niimura Y."/>
            <person name="Fujii Y."/>
            <person name="Habara T."/>
            <person name="Sakai H."/>
            <person name="Sato Y."/>
            <person name="Wilson G."/>
            <person name="Kumar K."/>
            <person name="McCouch S."/>
            <person name="Juretic N."/>
            <person name="Hoen D."/>
            <person name="Wright S."/>
            <person name="Bruskiewich R."/>
            <person name="Bureau T."/>
            <person name="Miyao A."/>
            <person name="Hirochika H."/>
            <person name="Nishikawa T."/>
            <person name="Kadowaki K."/>
            <person name="Sugiura M."/>
            <person name="Burr B."/>
            <person name="Sasaki T."/>
        </authorList>
    </citation>
    <scope>NUCLEOTIDE SEQUENCE [LARGE SCALE GENOMIC DNA]</scope>
    <source>
        <strain evidence="3">cv. Nipponbare</strain>
    </source>
</reference>
<dbReference type="PaxDb" id="39947-A0A0P0WUG4"/>
<feature type="compositionally biased region" description="Low complexity" evidence="1">
    <location>
        <begin position="28"/>
        <end position="37"/>
    </location>
</feature>
<feature type="non-terminal residue" evidence="2">
    <location>
        <position position="114"/>
    </location>
</feature>
<dbReference type="Gramene" id="Os06t0218150-00">
    <property type="protein sequence ID" value="Os06t0218150-00"/>
    <property type="gene ID" value="Os06g0218150"/>
</dbReference>